<name>A0A1X7IKN5_9MICO</name>
<evidence type="ECO:0000313" key="4">
    <source>
        <dbReference type="Proteomes" id="UP000193244"/>
    </source>
</evidence>
<dbReference type="Proteomes" id="UP000193244">
    <property type="component" value="Unassembled WGS sequence"/>
</dbReference>
<accession>A0A1X7IKN5</accession>
<evidence type="ECO:0000313" key="3">
    <source>
        <dbReference type="EMBL" id="SMG15392.1"/>
    </source>
</evidence>
<protein>
    <submittedName>
        <fullName evidence="3">Uncharacterized protein</fullName>
    </submittedName>
</protein>
<feature type="region of interest" description="Disordered" evidence="1">
    <location>
        <begin position="1"/>
        <end position="24"/>
    </location>
</feature>
<reference evidence="4" key="1">
    <citation type="submission" date="2017-04" db="EMBL/GenBank/DDBJ databases">
        <authorList>
            <person name="Varghese N."/>
            <person name="Submissions S."/>
        </authorList>
    </citation>
    <scope>NUCLEOTIDE SEQUENCE [LARGE SCALE GENOMIC DNA]</scope>
    <source>
        <strain evidence="4">VKM Ac-2510</strain>
    </source>
</reference>
<feature type="transmembrane region" description="Helical" evidence="2">
    <location>
        <begin position="154"/>
        <end position="173"/>
    </location>
</feature>
<dbReference type="EMBL" id="FXAY01000001">
    <property type="protein sequence ID" value="SMG15392.1"/>
    <property type="molecule type" value="Genomic_DNA"/>
</dbReference>
<keyword evidence="2" id="KW-0812">Transmembrane</keyword>
<dbReference type="AlphaFoldDB" id="A0A1X7IKN5"/>
<evidence type="ECO:0000256" key="1">
    <source>
        <dbReference type="SAM" id="MobiDB-lite"/>
    </source>
</evidence>
<dbReference type="RefSeq" id="WP_085482797.1">
    <property type="nucleotide sequence ID" value="NZ_FXAY01000001.1"/>
</dbReference>
<proteinExistence type="predicted"/>
<feature type="compositionally biased region" description="Basic and acidic residues" evidence="1">
    <location>
        <begin position="8"/>
        <end position="23"/>
    </location>
</feature>
<feature type="transmembrane region" description="Helical" evidence="2">
    <location>
        <begin position="57"/>
        <end position="80"/>
    </location>
</feature>
<gene>
    <name evidence="3" type="ORF">SAMN06296010_0614</name>
</gene>
<keyword evidence="2" id="KW-1133">Transmembrane helix</keyword>
<evidence type="ECO:0000256" key="2">
    <source>
        <dbReference type="SAM" id="Phobius"/>
    </source>
</evidence>
<sequence length="225" mass="23903">MATLYDDVPPRVHDAPPAEDRTARPSFRASGARVVATVKAVAPPVARGAAQLGLLTAHLIATGAILSVTAAILLLSAGYASGGVGALLLCLLAAIAVSAISTVFVVVVGLPLRISRRARLWWIRNGELAVVGAAIGVGLVVASAMLGGGGVPNGWLLVPGWLLFAFSLAHTWWPDRWRPERLRTTKPEPRVRVVGHERGDRRRRARASFDEFLASSGRAFRGERD</sequence>
<dbReference type="OrthoDB" id="5114962at2"/>
<keyword evidence="2" id="KW-0472">Membrane</keyword>
<organism evidence="3 4">
    <name type="scientific">Agreia pratensis</name>
    <dbReference type="NCBI Taxonomy" id="150121"/>
    <lineage>
        <taxon>Bacteria</taxon>
        <taxon>Bacillati</taxon>
        <taxon>Actinomycetota</taxon>
        <taxon>Actinomycetes</taxon>
        <taxon>Micrococcales</taxon>
        <taxon>Microbacteriaceae</taxon>
        <taxon>Agreia</taxon>
    </lineage>
</organism>
<feature type="transmembrane region" description="Helical" evidence="2">
    <location>
        <begin position="86"/>
        <end position="108"/>
    </location>
</feature>
<feature type="transmembrane region" description="Helical" evidence="2">
    <location>
        <begin position="128"/>
        <end position="148"/>
    </location>
</feature>
<keyword evidence="4" id="KW-1185">Reference proteome</keyword>